<dbReference type="PANTHER" id="PTHR43374">
    <property type="entry name" value="FLAVIN PRENYLTRANSFERASE"/>
    <property type="match status" value="1"/>
</dbReference>
<dbReference type="GO" id="GO:0009636">
    <property type="term" value="P:response to toxic substance"/>
    <property type="evidence" value="ECO:0007669"/>
    <property type="project" value="UniProtKB-KW"/>
</dbReference>
<dbReference type="EC" id="2.5.1.129" evidence="6"/>
<comment type="similarity">
    <text evidence="6">Belongs to the UbiX/PAD1 family. YclB subfamily.</text>
</comment>
<dbReference type="InterPro" id="IPR004507">
    <property type="entry name" value="UbiX-like"/>
</dbReference>
<dbReference type="HAMAP" id="MF_01986">
    <property type="entry name" value="ubiX_pad_yclB"/>
    <property type="match status" value="1"/>
</dbReference>
<evidence type="ECO:0000256" key="1">
    <source>
        <dbReference type="ARBA" id="ARBA00022602"/>
    </source>
</evidence>
<evidence type="ECO:0000313" key="9">
    <source>
        <dbReference type="Proteomes" id="UP000628775"/>
    </source>
</evidence>
<feature type="binding site" evidence="6">
    <location>
        <begin position="32"/>
        <end position="34"/>
    </location>
    <ligand>
        <name>FMN</name>
        <dbReference type="ChEBI" id="CHEBI:58210"/>
    </ligand>
</feature>
<reference evidence="8" key="2">
    <citation type="submission" date="2020-09" db="EMBL/GenBank/DDBJ databases">
        <authorList>
            <person name="Sun Q."/>
            <person name="Zhou Y."/>
        </authorList>
    </citation>
    <scope>NUCLEOTIDE SEQUENCE</scope>
    <source>
        <strain evidence="8">CGMCC 1.15371</strain>
    </source>
</reference>
<protein>
    <recommendedName>
        <fullName evidence="6">Probable UbiX-like flavin prenyltransferase</fullName>
        <ecNumber evidence="6">2.5.1.129</ecNumber>
    </recommendedName>
    <alternativeName>
        <fullName evidence="6">Phenolic acid decarboxylase subunit B</fullName>
        <shortName evidence="6">PAD</shortName>
    </alternativeName>
</protein>
<feature type="binding site" evidence="6">
    <location>
        <position position="58"/>
    </location>
    <ligand>
        <name>FMN</name>
        <dbReference type="ChEBI" id="CHEBI:58210"/>
    </ligand>
</feature>
<dbReference type="InterPro" id="IPR003382">
    <property type="entry name" value="Flavoprotein"/>
</dbReference>
<evidence type="ECO:0000313" key="8">
    <source>
        <dbReference type="EMBL" id="GGE55620.1"/>
    </source>
</evidence>
<dbReference type="AlphaFoldDB" id="A0A8J2YNE2"/>
<evidence type="ECO:0000256" key="2">
    <source>
        <dbReference type="ARBA" id="ARBA00022630"/>
    </source>
</evidence>
<evidence type="ECO:0000256" key="3">
    <source>
        <dbReference type="ARBA" id="ARBA00022643"/>
    </source>
</evidence>
<feature type="binding site" evidence="6">
    <location>
        <position position="144"/>
    </location>
    <ligand>
        <name>FMN</name>
        <dbReference type="ChEBI" id="CHEBI:58210"/>
    </ligand>
</feature>
<evidence type="ECO:0000256" key="4">
    <source>
        <dbReference type="ARBA" id="ARBA00022679"/>
    </source>
</evidence>
<dbReference type="EMBL" id="BMIR01000030">
    <property type="protein sequence ID" value="GGE55620.1"/>
    <property type="molecule type" value="Genomic_DNA"/>
</dbReference>
<dbReference type="InterPro" id="IPR036551">
    <property type="entry name" value="Flavin_trans-like"/>
</dbReference>
<comment type="catalytic activity">
    <reaction evidence="5 6">
        <text>dimethylallyl phosphate + FMNH2 = prenylated FMNH2 + phosphate</text>
        <dbReference type="Rhea" id="RHEA:37743"/>
        <dbReference type="ChEBI" id="CHEBI:43474"/>
        <dbReference type="ChEBI" id="CHEBI:57618"/>
        <dbReference type="ChEBI" id="CHEBI:87467"/>
        <dbReference type="ChEBI" id="CHEBI:88052"/>
        <dbReference type="EC" id="2.5.1.129"/>
    </reaction>
</comment>
<evidence type="ECO:0000256" key="6">
    <source>
        <dbReference type="HAMAP-Rule" id="MF_01986"/>
    </source>
</evidence>
<evidence type="ECO:0000256" key="5">
    <source>
        <dbReference type="ARBA" id="ARBA00050612"/>
    </source>
</evidence>
<dbReference type="GO" id="GO:0106141">
    <property type="term" value="F:flavin prenyltransferase activity"/>
    <property type="evidence" value="ECO:0007669"/>
    <property type="project" value="UniProtKB-EC"/>
</dbReference>
<sequence length="211" mass="23401">MERVGVHLGCTGHKRDFEEGVSKIKIIVGITGATGAIIGIRILQLLKEANVETHLVLSPWATATIKLETPYTAKEVELLADYSYSYKDQAGKISSGSFQVDGMIVAPCSMKSLAAIRIGLADNLLTRAADVVLKERKKLMLLTRETPLNNIHLENMLELSRMGAVIFPPMLTFYNQPETIDDIVNHIAYRALDQFGIHLPEAKRWEGIKNT</sequence>
<feature type="domain" description="Flavoprotein" evidence="7">
    <location>
        <begin position="25"/>
        <end position="193"/>
    </location>
</feature>
<keyword evidence="3 6" id="KW-0288">FMN</keyword>
<dbReference type="InterPro" id="IPR032901">
    <property type="entry name" value="UbiX_pad_YclB"/>
</dbReference>
<dbReference type="Gene3D" id="3.40.50.1950">
    <property type="entry name" value="Flavin prenyltransferase-like"/>
    <property type="match status" value="1"/>
</dbReference>
<feature type="binding site" evidence="6">
    <location>
        <begin position="109"/>
        <end position="112"/>
    </location>
    <ligand>
        <name>FMN</name>
        <dbReference type="ChEBI" id="CHEBI:58210"/>
    </ligand>
</feature>
<dbReference type="HAMAP" id="MF_01984">
    <property type="entry name" value="ubiX_pad"/>
    <property type="match status" value="1"/>
</dbReference>
<dbReference type="GO" id="GO:0016831">
    <property type="term" value="F:carboxy-lyase activity"/>
    <property type="evidence" value="ECO:0007669"/>
    <property type="project" value="TreeGrafter"/>
</dbReference>
<evidence type="ECO:0000259" key="7">
    <source>
        <dbReference type="Pfam" id="PF02441"/>
    </source>
</evidence>
<keyword evidence="9" id="KW-1185">Reference proteome</keyword>
<name>A0A8J2YNE2_9BACL</name>
<dbReference type="Pfam" id="PF02441">
    <property type="entry name" value="Flavoprotein"/>
    <property type="match status" value="1"/>
</dbReference>
<comment type="subunit">
    <text evidence="6">Homododecamer.</text>
</comment>
<proteinExistence type="inferred from homology"/>
<accession>A0A8J2YNE2</accession>
<keyword evidence="1 6" id="KW-0637">Prenyltransferase</keyword>
<comment type="caution">
    <text evidence="8">The sequence shown here is derived from an EMBL/GenBank/DDBJ whole genome shotgun (WGS) entry which is preliminary data.</text>
</comment>
<dbReference type="NCBIfam" id="NF041206">
    <property type="entry name" value="VdcB"/>
    <property type="match status" value="1"/>
</dbReference>
<reference evidence="8" key="1">
    <citation type="journal article" date="2014" name="Int. J. Syst. Evol. Microbiol.">
        <title>Complete genome sequence of Corynebacterium casei LMG S-19264T (=DSM 44701T), isolated from a smear-ripened cheese.</title>
        <authorList>
            <consortium name="US DOE Joint Genome Institute (JGI-PGF)"/>
            <person name="Walter F."/>
            <person name="Albersmeier A."/>
            <person name="Kalinowski J."/>
            <person name="Ruckert C."/>
        </authorList>
    </citation>
    <scope>NUCLEOTIDE SEQUENCE</scope>
    <source>
        <strain evidence="8">CGMCC 1.15371</strain>
    </source>
</reference>
<keyword evidence="4 6" id="KW-0808">Transferase</keyword>
<keyword evidence="2 6" id="KW-0285">Flavoprotein</keyword>
<dbReference type="PANTHER" id="PTHR43374:SF1">
    <property type="entry name" value="FLAVIN PRENYLTRANSFERASE PAD1, MITOCHONDRIAL"/>
    <property type="match status" value="1"/>
</dbReference>
<comment type="function">
    <text evidence="6">Involved in the non-oxidative decarboxylation and detoxification of phenolic derivatives. Flavin prenyltransferase that catalyzes the synthesis of the prenylated FMN cofactor (prenyl-FMN) for phenolic acid decarboxylase.</text>
</comment>
<organism evidence="8 9">
    <name type="scientific">Pullulanibacillus camelliae</name>
    <dbReference type="NCBI Taxonomy" id="1707096"/>
    <lineage>
        <taxon>Bacteria</taxon>
        <taxon>Bacillati</taxon>
        <taxon>Bacillota</taxon>
        <taxon>Bacilli</taxon>
        <taxon>Bacillales</taxon>
        <taxon>Sporolactobacillaceae</taxon>
        <taxon>Pullulanibacillus</taxon>
    </lineage>
</organism>
<keyword evidence="6" id="KW-0058">Aromatic hydrocarbons catabolism</keyword>
<dbReference type="NCBIfam" id="NF004685">
    <property type="entry name" value="PRK06029.1"/>
    <property type="match status" value="1"/>
</dbReference>
<keyword evidence="6" id="KW-0216">Detoxification</keyword>
<gene>
    <name evidence="8" type="primary">bsdB</name>
    <name evidence="8" type="ORF">GCM10011391_38290</name>
</gene>
<dbReference type="Proteomes" id="UP000628775">
    <property type="component" value="Unassembled WGS sequence"/>
</dbReference>
<dbReference type="FunFam" id="3.40.50.1950:FF:000001">
    <property type="entry name" value="Flavin prenyltransferase UbiX"/>
    <property type="match status" value="1"/>
</dbReference>
<dbReference type="NCBIfam" id="TIGR00421">
    <property type="entry name" value="ubiX_pad"/>
    <property type="match status" value="1"/>
</dbReference>
<dbReference type="SUPFAM" id="SSF52507">
    <property type="entry name" value="Homo-oligomeric flavin-containing Cys decarboxylases, HFCD"/>
    <property type="match status" value="1"/>
</dbReference>